<dbReference type="NCBIfam" id="TIGR00149">
    <property type="entry name" value="TIGR00149_YjbQ"/>
    <property type="match status" value="1"/>
</dbReference>
<dbReference type="PANTHER" id="PTHR30615">
    <property type="entry name" value="UNCHARACTERIZED PROTEIN YJBQ-RELATED"/>
    <property type="match status" value="1"/>
</dbReference>
<dbReference type="EMBL" id="SRIO01000013">
    <property type="protein sequence ID" value="TFZ82052.1"/>
    <property type="molecule type" value="Genomic_DNA"/>
</dbReference>
<reference evidence="2 3" key="1">
    <citation type="journal article" date="2019" name="ISME J.">
        <title>Candidatus Macondimonas diazotrophica, a novel gammaproteobacterial genus dominating crude-oil-contaminated coastal sediments.</title>
        <authorList>
            <person name="Karthikeyan S."/>
            <person name="Konstantinidis K."/>
        </authorList>
    </citation>
    <scope>NUCLEOTIDE SEQUENCE [LARGE SCALE GENOMIC DNA]</scope>
    <source>
        <strain evidence="2 3">KTK01</strain>
    </source>
</reference>
<dbReference type="OrthoDB" id="9801725at2"/>
<dbReference type="Gene3D" id="2.60.120.460">
    <property type="entry name" value="YjbQ-like"/>
    <property type="match status" value="1"/>
</dbReference>
<dbReference type="PIRSF" id="PIRSF004681">
    <property type="entry name" value="UCP004681"/>
    <property type="match status" value="1"/>
</dbReference>
<dbReference type="Pfam" id="PF01894">
    <property type="entry name" value="YjbQ"/>
    <property type="match status" value="1"/>
</dbReference>
<comment type="similarity">
    <text evidence="1">Belongs to the UPF0047 family.</text>
</comment>
<protein>
    <submittedName>
        <fullName evidence="2">YjbQ family protein</fullName>
    </submittedName>
</protein>
<proteinExistence type="inferred from homology"/>
<dbReference type="AlphaFoldDB" id="A0A4Z0F724"/>
<gene>
    <name evidence="2" type="ORF">E4680_10305</name>
</gene>
<keyword evidence="3" id="KW-1185">Reference proteome</keyword>
<accession>A0A4Z0F724</accession>
<organism evidence="2 3">
    <name type="scientific">Candidatus Macondimonas diazotrophica</name>
    <dbReference type="NCBI Taxonomy" id="2305248"/>
    <lineage>
        <taxon>Bacteria</taxon>
        <taxon>Pseudomonadati</taxon>
        <taxon>Pseudomonadota</taxon>
        <taxon>Gammaproteobacteria</taxon>
        <taxon>Chromatiales</taxon>
        <taxon>Ectothiorhodospiraceae</taxon>
        <taxon>Candidatus Macondimonas</taxon>
    </lineage>
</organism>
<evidence type="ECO:0000256" key="1">
    <source>
        <dbReference type="ARBA" id="ARBA00005534"/>
    </source>
</evidence>
<evidence type="ECO:0000313" key="2">
    <source>
        <dbReference type="EMBL" id="TFZ82052.1"/>
    </source>
</evidence>
<evidence type="ECO:0000313" key="3">
    <source>
        <dbReference type="Proteomes" id="UP000297890"/>
    </source>
</evidence>
<dbReference type="Proteomes" id="UP000297890">
    <property type="component" value="Unassembled WGS sequence"/>
</dbReference>
<dbReference type="SUPFAM" id="SSF111038">
    <property type="entry name" value="YjbQ-like"/>
    <property type="match status" value="1"/>
</dbReference>
<comment type="caution">
    <text evidence="2">The sequence shown here is derived from an EMBL/GenBank/DDBJ whole genome shotgun (WGS) entry which is preliminary data.</text>
</comment>
<dbReference type="InterPro" id="IPR035917">
    <property type="entry name" value="YjbQ-like_sf"/>
</dbReference>
<name>A0A4Z0F724_9GAMM</name>
<sequence>MAQEALSWQTVGRGLWEITAAVQGVIGRSGIGTGLCQAFLRHTSASLVLCENADPSVRSDLEAFAARFAPDGDPRYRHHLEGPDDMPAHLRSVFTQVELTIPVRGGRCALGTWQGIFLWEHRIESMDREVLVTVWGH</sequence>
<dbReference type="PANTHER" id="PTHR30615:SF8">
    <property type="entry name" value="UPF0047 PROTEIN C4A8.02C"/>
    <property type="match status" value="1"/>
</dbReference>
<dbReference type="InterPro" id="IPR001602">
    <property type="entry name" value="UPF0047_YjbQ-like"/>
</dbReference>